<organism evidence="3 4">
    <name type="scientific">Lawsonia intracellularis (strain PHE/MN1-00)</name>
    <dbReference type="NCBI Taxonomy" id="363253"/>
    <lineage>
        <taxon>Bacteria</taxon>
        <taxon>Pseudomonadati</taxon>
        <taxon>Thermodesulfobacteriota</taxon>
        <taxon>Desulfovibrionia</taxon>
        <taxon>Desulfovibrionales</taxon>
        <taxon>Desulfovibrionaceae</taxon>
        <taxon>Lawsonia</taxon>
    </lineage>
</organism>
<dbReference type="PANTHER" id="PTHR47505">
    <property type="entry name" value="DNA UTILIZATION PROTEIN YHGH"/>
    <property type="match status" value="1"/>
</dbReference>
<dbReference type="HOGENOM" id="CLU_054549_0_0_7"/>
<dbReference type="InterPro" id="IPR051910">
    <property type="entry name" value="ComF/GntX_DNA_util-trans"/>
</dbReference>
<evidence type="ECO:0000256" key="1">
    <source>
        <dbReference type="ARBA" id="ARBA00008007"/>
    </source>
</evidence>
<dbReference type="InterPro" id="IPR029057">
    <property type="entry name" value="PRTase-like"/>
</dbReference>
<feature type="domain" description="Phosphoribosyltransferase" evidence="2">
    <location>
        <begin position="186"/>
        <end position="255"/>
    </location>
</feature>
<dbReference type="Gene3D" id="3.40.50.2020">
    <property type="match status" value="1"/>
</dbReference>
<gene>
    <name evidence="3" type="ordered locus">LI1111</name>
</gene>
<evidence type="ECO:0000313" key="3">
    <source>
        <dbReference type="EMBL" id="CAJ55165.1"/>
    </source>
</evidence>
<dbReference type="PANTHER" id="PTHR47505:SF1">
    <property type="entry name" value="DNA UTILIZATION PROTEIN YHGH"/>
    <property type="match status" value="1"/>
</dbReference>
<keyword evidence="4" id="KW-1185">Reference proteome</keyword>
<dbReference type="Proteomes" id="UP000002430">
    <property type="component" value="Chromosome"/>
</dbReference>
<dbReference type="OrthoDB" id="9779910at2"/>
<dbReference type="Pfam" id="PF00156">
    <property type="entry name" value="Pribosyltran"/>
    <property type="match status" value="1"/>
</dbReference>
<dbReference type="EMBL" id="AM180252">
    <property type="protein sequence ID" value="CAJ55165.1"/>
    <property type="molecule type" value="Genomic_DNA"/>
</dbReference>
<name>Q1MPB2_LAWIP</name>
<accession>Q1MPB2</accession>
<comment type="similarity">
    <text evidence="1">Belongs to the ComF/GntX family.</text>
</comment>
<dbReference type="eggNOG" id="COG1040">
    <property type="taxonomic scope" value="Bacteria"/>
</dbReference>
<sequence length="260" mass="29659">MKFKFLYSIINTIRYEKRCTLCHIPFVQTNHSIKIQQPKINNSLNKKKKLCLQCRYLLQPRTKGYCPSCGELNKDKQSPITPCNNCLKNPPSWEHFYFLNAYEGEYKKLLIQSKFKGNPSITQLLGILLAECCLKLPTPDAIIPMPLHPSRLHKRGFNQCQELARPVSYALKRPLRHDLLSRVIPTSHQTGLSQTQRLLNIKNAFQADPGVKGLRILLIDDIMTTGTTLQQATKALLKQHTQAIDVCIIARTPSLSLKKV</sequence>
<dbReference type="InterPro" id="IPR000836">
    <property type="entry name" value="PRTase_dom"/>
</dbReference>
<dbReference type="CDD" id="cd06223">
    <property type="entry name" value="PRTases_typeI"/>
    <property type="match status" value="1"/>
</dbReference>
<dbReference type="KEGG" id="lip:LI1111"/>
<proteinExistence type="inferred from homology"/>
<dbReference type="STRING" id="363253.LI1111"/>
<evidence type="ECO:0000259" key="2">
    <source>
        <dbReference type="Pfam" id="PF00156"/>
    </source>
</evidence>
<protein>
    <submittedName>
        <fullName evidence="3">Predicted amidophosphoribosyltransferases</fullName>
    </submittedName>
</protein>
<reference evidence="3 4" key="1">
    <citation type="submission" date="2005-11" db="EMBL/GenBank/DDBJ databases">
        <title>The complete genome sequence of Lawsonia intracellularis: the causative agent of proliferative enteropathy.</title>
        <authorList>
            <person name="Kaur K."/>
            <person name="Zhang Q."/>
            <person name="Beckler D."/>
            <person name="Munir S."/>
            <person name="Li L."/>
            <person name="Kinsley K."/>
            <person name="Herron L."/>
            <person name="Peterson A."/>
            <person name="May B."/>
            <person name="Singh S."/>
            <person name="Gebhart C."/>
            <person name="Kapur V."/>
        </authorList>
    </citation>
    <scope>NUCLEOTIDE SEQUENCE [LARGE SCALE GENOMIC DNA]</scope>
    <source>
        <strain evidence="3 4">PHE/MN1-00</strain>
    </source>
</reference>
<dbReference type="AlphaFoldDB" id="Q1MPB2"/>
<evidence type="ECO:0000313" key="4">
    <source>
        <dbReference type="Proteomes" id="UP000002430"/>
    </source>
</evidence>
<dbReference type="RefSeq" id="WP_011527194.1">
    <property type="nucleotide sequence ID" value="NC_008011.1"/>
</dbReference>
<dbReference type="SUPFAM" id="SSF53271">
    <property type="entry name" value="PRTase-like"/>
    <property type="match status" value="1"/>
</dbReference>